<dbReference type="GO" id="GO:0005829">
    <property type="term" value="C:cytosol"/>
    <property type="evidence" value="ECO:0007669"/>
    <property type="project" value="TreeGrafter"/>
</dbReference>
<dbReference type="Proteomes" id="UP000199375">
    <property type="component" value="Unassembled WGS sequence"/>
</dbReference>
<dbReference type="CDD" id="cd00347">
    <property type="entry name" value="Flavin_utilizing_monoxygenases"/>
    <property type="match status" value="1"/>
</dbReference>
<dbReference type="InterPro" id="IPR011251">
    <property type="entry name" value="Luciferase-like_dom"/>
</dbReference>
<name>A0A1C4VIV8_9ACTN</name>
<dbReference type="FunFam" id="3.20.20.30:FF:000002">
    <property type="entry name" value="LLM class flavin-dependent oxidoreductase"/>
    <property type="match status" value="1"/>
</dbReference>
<accession>A0A1C4VIV8</accession>
<evidence type="ECO:0000259" key="2">
    <source>
        <dbReference type="Pfam" id="PF00296"/>
    </source>
</evidence>
<dbReference type="InterPro" id="IPR036661">
    <property type="entry name" value="Luciferase-like_sf"/>
</dbReference>
<dbReference type="InterPro" id="IPR050766">
    <property type="entry name" value="Bact_Lucif_Oxidored"/>
</dbReference>
<protein>
    <submittedName>
        <fullName evidence="3">Luciferase family oxidoreductase, group 1</fullName>
    </submittedName>
</protein>
<gene>
    <name evidence="3" type="ORF">GA0070558_10956</name>
</gene>
<feature type="domain" description="Luciferase-like" evidence="2">
    <location>
        <begin position="16"/>
        <end position="311"/>
    </location>
</feature>
<dbReference type="NCBIfam" id="TIGR03558">
    <property type="entry name" value="oxido_grp_1"/>
    <property type="match status" value="1"/>
</dbReference>
<dbReference type="PANTHER" id="PTHR30137">
    <property type="entry name" value="LUCIFERASE-LIKE MONOOXYGENASE"/>
    <property type="match status" value="1"/>
</dbReference>
<organism evidence="3 4">
    <name type="scientific">Micromonospora haikouensis</name>
    <dbReference type="NCBI Taxonomy" id="686309"/>
    <lineage>
        <taxon>Bacteria</taxon>
        <taxon>Bacillati</taxon>
        <taxon>Actinomycetota</taxon>
        <taxon>Actinomycetes</taxon>
        <taxon>Micromonosporales</taxon>
        <taxon>Micromonosporaceae</taxon>
        <taxon>Micromonospora</taxon>
    </lineage>
</organism>
<proteinExistence type="predicted"/>
<reference evidence="3 4" key="1">
    <citation type="submission" date="2016-06" db="EMBL/GenBank/DDBJ databases">
        <authorList>
            <person name="Kjaerup R.B."/>
            <person name="Dalgaard T.S."/>
            <person name="Juul-Madsen H.R."/>
        </authorList>
    </citation>
    <scope>NUCLEOTIDE SEQUENCE [LARGE SCALE GENOMIC DNA]</scope>
    <source>
        <strain evidence="3 4">DSM 45626</strain>
    </source>
</reference>
<comment type="similarity">
    <text evidence="1">To bacterial alkanal monooxygenase alpha and beta chains.</text>
</comment>
<evidence type="ECO:0000256" key="1">
    <source>
        <dbReference type="ARBA" id="ARBA00007789"/>
    </source>
</evidence>
<dbReference type="GO" id="GO:0016705">
    <property type="term" value="F:oxidoreductase activity, acting on paired donors, with incorporation or reduction of molecular oxygen"/>
    <property type="evidence" value="ECO:0007669"/>
    <property type="project" value="InterPro"/>
</dbReference>
<evidence type="ECO:0000313" key="4">
    <source>
        <dbReference type="Proteomes" id="UP000199375"/>
    </source>
</evidence>
<dbReference type="Gene3D" id="3.20.20.30">
    <property type="entry name" value="Luciferase-like domain"/>
    <property type="match status" value="1"/>
</dbReference>
<dbReference type="EMBL" id="FMCW01000009">
    <property type="protein sequence ID" value="SCE83725.1"/>
    <property type="molecule type" value="Genomic_DNA"/>
</dbReference>
<dbReference type="PANTHER" id="PTHR30137:SF6">
    <property type="entry name" value="LUCIFERASE-LIKE MONOOXYGENASE"/>
    <property type="match status" value="1"/>
</dbReference>
<dbReference type="InterPro" id="IPR019949">
    <property type="entry name" value="CmoO-like"/>
</dbReference>
<evidence type="ECO:0000313" key="3">
    <source>
        <dbReference type="EMBL" id="SCE83725.1"/>
    </source>
</evidence>
<sequence>MPAGLVPRVIDVPLSVLDVAPVAAGSTAGEALRHTTDLARRAEELGYRRFWVAEHHNMPAIASSAPAVLIAHLAAHTSTIRLGSGGVMLPNHAPLVVAEQFGTLEALHPGRIDLGIGRAPGTDQVTALALRRTMEGLSAEGFPRELADLMGYFTGEHAGPIVATPGRGEQPQVWLLGSSGFSAQLAGLLGLPFSFAHHFSAQHTLPALALYRQHFRPSRWLSEPYAMVAVNAICAETDERAQWLAGPSALAFLKLRSGRPQPLASPEEAAAYPYTAAEREFVVQRREGQAMGSPETVGRQLTELLARTGADELMLTSMVYDGADRVRSFELVAEKVAGGLRRQG</sequence>
<dbReference type="AlphaFoldDB" id="A0A1C4VIV8"/>
<dbReference type="SUPFAM" id="SSF51679">
    <property type="entry name" value="Bacterial luciferase-like"/>
    <property type="match status" value="1"/>
</dbReference>
<dbReference type="Pfam" id="PF00296">
    <property type="entry name" value="Bac_luciferase"/>
    <property type="match status" value="1"/>
</dbReference>